<organism evidence="3 4">
    <name type="scientific">Cryptosporangium aurantiacum</name>
    <dbReference type="NCBI Taxonomy" id="134849"/>
    <lineage>
        <taxon>Bacteria</taxon>
        <taxon>Bacillati</taxon>
        <taxon>Actinomycetota</taxon>
        <taxon>Actinomycetes</taxon>
        <taxon>Cryptosporangiales</taxon>
        <taxon>Cryptosporangiaceae</taxon>
        <taxon>Cryptosporangium</taxon>
    </lineage>
</organism>
<dbReference type="Proteomes" id="UP000184440">
    <property type="component" value="Unassembled WGS sequence"/>
</dbReference>
<dbReference type="AlphaFoldDB" id="A0A1M7PMB1"/>
<dbReference type="RefSeq" id="WP_073256583.1">
    <property type="nucleotide sequence ID" value="NZ_FRCS01000003.1"/>
</dbReference>
<dbReference type="InterPro" id="IPR037401">
    <property type="entry name" value="SnoaL-like"/>
</dbReference>
<dbReference type="Pfam" id="PF12680">
    <property type="entry name" value="SnoaL_2"/>
    <property type="match status" value="1"/>
</dbReference>
<evidence type="ECO:0000256" key="1">
    <source>
        <dbReference type="SAM" id="MobiDB-lite"/>
    </source>
</evidence>
<evidence type="ECO:0000313" key="3">
    <source>
        <dbReference type="EMBL" id="SHN18407.1"/>
    </source>
</evidence>
<proteinExistence type="predicted"/>
<dbReference type="InterPro" id="IPR032710">
    <property type="entry name" value="NTF2-like_dom_sf"/>
</dbReference>
<gene>
    <name evidence="3" type="ORF">SAMN05443668_103498</name>
</gene>
<keyword evidence="4" id="KW-1185">Reference proteome</keyword>
<dbReference type="SUPFAM" id="SSF54427">
    <property type="entry name" value="NTF2-like"/>
    <property type="match status" value="1"/>
</dbReference>
<feature type="domain" description="SnoaL-like" evidence="2">
    <location>
        <begin position="31"/>
        <end position="124"/>
    </location>
</feature>
<evidence type="ECO:0000313" key="4">
    <source>
        <dbReference type="Proteomes" id="UP000184440"/>
    </source>
</evidence>
<dbReference type="EMBL" id="FRCS01000003">
    <property type="protein sequence ID" value="SHN18407.1"/>
    <property type="molecule type" value="Genomic_DNA"/>
</dbReference>
<dbReference type="Gene3D" id="3.10.450.50">
    <property type="match status" value="1"/>
</dbReference>
<feature type="compositionally biased region" description="Basic residues" evidence="1">
    <location>
        <begin position="198"/>
        <end position="208"/>
    </location>
</feature>
<sequence>MSGTGNEAPEVGRDEVEAAFRHYFLTGPVGEDWVAWSQLFTEDATYNDHFWGTFHGPAEIQQFLEGTMSFAAHVYSPLVWYVIDGRQIVYKVLNRADNPVPGAPALEFPSLQVIQYAGDGKWASEDDWWTVQEMKLFNQRYAAARDEAGAEATDPLSRADWGPIEWAKPPTGHTAKPSWLGKDVPPIGSLREMTFGTRHPRPASTRRA</sequence>
<reference evidence="3 4" key="1">
    <citation type="submission" date="2016-11" db="EMBL/GenBank/DDBJ databases">
        <authorList>
            <person name="Jaros S."/>
            <person name="Januszkiewicz K."/>
            <person name="Wedrychowicz H."/>
        </authorList>
    </citation>
    <scope>NUCLEOTIDE SEQUENCE [LARGE SCALE GENOMIC DNA]</scope>
    <source>
        <strain evidence="3 4">DSM 46144</strain>
    </source>
</reference>
<protein>
    <recommendedName>
        <fullName evidence="2">SnoaL-like domain-containing protein</fullName>
    </recommendedName>
</protein>
<evidence type="ECO:0000259" key="2">
    <source>
        <dbReference type="Pfam" id="PF12680"/>
    </source>
</evidence>
<dbReference type="STRING" id="134849.SAMN05443668_103498"/>
<name>A0A1M7PMB1_9ACTN</name>
<feature type="region of interest" description="Disordered" evidence="1">
    <location>
        <begin position="148"/>
        <end position="208"/>
    </location>
</feature>
<accession>A0A1M7PMB1</accession>
<dbReference type="OrthoDB" id="4713913at2"/>